<organism evidence="6 7">
    <name type="scientific">Actinomadura luteofluorescens</name>
    <dbReference type="NCBI Taxonomy" id="46163"/>
    <lineage>
        <taxon>Bacteria</taxon>
        <taxon>Bacillati</taxon>
        <taxon>Actinomycetota</taxon>
        <taxon>Actinomycetes</taxon>
        <taxon>Streptosporangiales</taxon>
        <taxon>Thermomonosporaceae</taxon>
        <taxon>Actinomadura</taxon>
    </lineage>
</organism>
<dbReference type="Proteomes" id="UP000529783">
    <property type="component" value="Unassembled WGS sequence"/>
</dbReference>
<evidence type="ECO:0000256" key="4">
    <source>
        <dbReference type="SAM" id="SignalP"/>
    </source>
</evidence>
<dbReference type="GO" id="GO:0016787">
    <property type="term" value="F:hydrolase activity"/>
    <property type="evidence" value="ECO:0007669"/>
    <property type="project" value="UniProtKB-KW"/>
</dbReference>
<reference evidence="6 7" key="1">
    <citation type="submission" date="2020-07" db="EMBL/GenBank/DDBJ databases">
        <title>Sequencing the genomes of 1000 actinobacteria strains.</title>
        <authorList>
            <person name="Klenk H.-P."/>
        </authorList>
    </citation>
    <scope>NUCLEOTIDE SEQUENCE [LARGE SCALE GENOMIC DNA]</scope>
    <source>
        <strain evidence="6 7">DSM 40398</strain>
    </source>
</reference>
<evidence type="ECO:0000259" key="5">
    <source>
        <dbReference type="Pfam" id="PF00561"/>
    </source>
</evidence>
<gene>
    <name evidence="6" type="ORF">BJY14_007328</name>
</gene>
<keyword evidence="2 4" id="KW-0732">Signal</keyword>
<accession>A0A7Y9EP33</accession>
<dbReference type="EMBL" id="JACCBA010000001">
    <property type="protein sequence ID" value="NYD51345.1"/>
    <property type="molecule type" value="Genomic_DNA"/>
</dbReference>
<evidence type="ECO:0000256" key="3">
    <source>
        <dbReference type="ARBA" id="ARBA00022801"/>
    </source>
</evidence>
<comment type="similarity">
    <text evidence="1">Belongs to the peptidase S33 family.</text>
</comment>
<dbReference type="SUPFAM" id="SSF53474">
    <property type="entry name" value="alpha/beta-Hydrolases"/>
    <property type="match status" value="1"/>
</dbReference>
<proteinExistence type="inferred from homology"/>
<feature type="domain" description="AB hydrolase-1" evidence="5">
    <location>
        <begin position="74"/>
        <end position="444"/>
    </location>
</feature>
<protein>
    <submittedName>
        <fullName evidence="6">Pimeloyl-ACP methyl ester carboxylesterase</fullName>
    </submittedName>
</protein>
<dbReference type="InterPro" id="IPR051601">
    <property type="entry name" value="Serine_prot/Carboxylest_S33"/>
</dbReference>
<sequence length="474" mass="51831">MKRPSVLAAFALTIPPLMAVPGSAAASTIAWRACGSTGAECGTVTVPMDWSHPDGRKLSLAVTRRKATKARVGTLLYNPGGPGTGAADLVRDWAPQFFSPRLRERFDIVGIDPRGVGGSGQISCRMPVHDPQMTQFPSTEREYERMVARNRAVGKSCDPLIRYVDTMSVARDFDAVRAALGERKVSYLGRSYGSMLGTQYARLFPDRIRTMALDGVVDHGMPSRRLTGQAASAVEDSFDRFAAWCARTTDCELHGRPVAKVWDALVHRAERRPLPVPGGRPLTAEELRYSVYAMLTLFPEFGQGLARGIAEADRDDSSLLGRMRDQALYDPASTAAYRAILCQDIDPQVSGFGELRRRERMVRRRAPHMGGTSEFWDMTTGCIGWPVRPADPQRPVHIRDAPPVLLVGNTHDPATPLGWARSLSRGIRGSQVLAYDGDGHTAYLRNRCATSGIDRYLVTGALPSVQSCPADPQP</sequence>
<name>A0A7Y9EP33_9ACTN</name>
<evidence type="ECO:0000313" key="6">
    <source>
        <dbReference type="EMBL" id="NYD51345.1"/>
    </source>
</evidence>
<evidence type="ECO:0000256" key="1">
    <source>
        <dbReference type="ARBA" id="ARBA00010088"/>
    </source>
</evidence>
<dbReference type="InterPro" id="IPR029058">
    <property type="entry name" value="AB_hydrolase_fold"/>
</dbReference>
<dbReference type="Pfam" id="PF00561">
    <property type="entry name" value="Abhydrolase_1"/>
    <property type="match status" value="1"/>
</dbReference>
<feature type="chain" id="PRO_5039445666" evidence="4">
    <location>
        <begin position="20"/>
        <end position="474"/>
    </location>
</feature>
<dbReference type="RefSeq" id="WP_179847751.1">
    <property type="nucleotide sequence ID" value="NZ_JACCBA010000001.1"/>
</dbReference>
<dbReference type="PANTHER" id="PTHR43248">
    <property type="entry name" value="2-SUCCINYL-6-HYDROXY-2,4-CYCLOHEXADIENE-1-CARBOXYLATE SYNTHASE"/>
    <property type="match status" value="1"/>
</dbReference>
<feature type="signal peptide" evidence="4">
    <location>
        <begin position="1"/>
        <end position="19"/>
    </location>
</feature>
<dbReference type="InterPro" id="IPR000073">
    <property type="entry name" value="AB_hydrolase_1"/>
</dbReference>
<dbReference type="PANTHER" id="PTHR43248:SF29">
    <property type="entry name" value="TRIPEPTIDYL AMINOPEPTIDASE"/>
    <property type="match status" value="1"/>
</dbReference>
<keyword evidence="3" id="KW-0378">Hydrolase</keyword>
<keyword evidence="7" id="KW-1185">Reference proteome</keyword>
<dbReference type="Gene3D" id="3.40.50.1820">
    <property type="entry name" value="alpha/beta hydrolase"/>
    <property type="match status" value="1"/>
</dbReference>
<evidence type="ECO:0000313" key="7">
    <source>
        <dbReference type="Proteomes" id="UP000529783"/>
    </source>
</evidence>
<comment type="caution">
    <text evidence="6">The sequence shown here is derived from an EMBL/GenBank/DDBJ whole genome shotgun (WGS) entry which is preliminary data.</text>
</comment>
<evidence type="ECO:0000256" key="2">
    <source>
        <dbReference type="ARBA" id="ARBA00022729"/>
    </source>
</evidence>
<dbReference type="AlphaFoldDB" id="A0A7Y9EP33"/>